<comment type="caution">
    <text evidence="3">The sequence shown here is derived from an EMBL/GenBank/DDBJ whole genome shotgun (WGS) entry which is preliminary data.</text>
</comment>
<dbReference type="InterPro" id="IPR038401">
    <property type="entry name" value="Rev1_C_sf"/>
</dbReference>
<reference evidence="3" key="1">
    <citation type="journal article" date="2020" name="Fungal Divers.">
        <title>Resolving the Mortierellaceae phylogeny through synthesis of multi-gene phylogenetics and phylogenomics.</title>
        <authorList>
            <person name="Vandepol N."/>
            <person name="Liber J."/>
            <person name="Desiro A."/>
            <person name="Na H."/>
            <person name="Kennedy M."/>
            <person name="Barry K."/>
            <person name="Grigoriev I.V."/>
            <person name="Miller A.N."/>
            <person name="O'Donnell K."/>
            <person name="Stajich J.E."/>
            <person name="Bonito G."/>
        </authorList>
    </citation>
    <scope>NUCLEOTIDE SEQUENCE</scope>
    <source>
        <strain evidence="3">NRRL 6426</strain>
    </source>
</reference>
<evidence type="ECO:0000313" key="4">
    <source>
        <dbReference type="Proteomes" id="UP000748756"/>
    </source>
</evidence>
<evidence type="ECO:0000256" key="1">
    <source>
        <dbReference type="SAM" id="MobiDB-lite"/>
    </source>
</evidence>
<proteinExistence type="predicted"/>
<dbReference type="InterPro" id="IPR031991">
    <property type="entry name" value="Rev1_C"/>
</dbReference>
<dbReference type="Gene3D" id="1.20.58.1280">
    <property type="entry name" value="DNA repair protein Rev1, C-terminal domain"/>
    <property type="match status" value="1"/>
</dbReference>
<evidence type="ECO:0000313" key="3">
    <source>
        <dbReference type="EMBL" id="KAF9137779.1"/>
    </source>
</evidence>
<feature type="region of interest" description="Disordered" evidence="1">
    <location>
        <begin position="47"/>
        <end position="81"/>
    </location>
</feature>
<gene>
    <name evidence="3" type="ORF">BG015_002608</name>
</gene>
<keyword evidence="4" id="KW-1185">Reference proteome</keyword>
<feature type="compositionally biased region" description="Low complexity" evidence="1">
    <location>
        <begin position="50"/>
        <end position="72"/>
    </location>
</feature>
<name>A0A9P5RRV8_9FUNG</name>
<dbReference type="Proteomes" id="UP000748756">
    <property type="component" value="Unassembled WGS sequence"/>
</dbReference>
<accession>A0A9P5RRV8</accession>
<dbReference type="AlphaFoldDB" id="A0A9P5RRV8"/>
<evidence type="ECO:0000259" key="2">
    <source>
        <dbReference type="Pfam" id="PF16727"/>
    </source>
</evidence>
<dbReference type="OrthoDB" id="2447262at2759"/>
<feature type="compositionally biased region" description="Basic and acidic residues" evidence="1">
    <location>
        <begin position="113"/>
        <end position="124"/>
    </location>
</feature>
<feature type="domain" description="DNA repair protein Rev1 C-terminal" evidence="2">
    <location>
        <begin position="138"/>
        <end position="228"/>
    </location>
</feature>
<protein>
    <recommendedName>
        <fullName evidence="2">DNA repair protein Rev1 C-terminal domain-containing protein</fullName>
    </recommendedName>
</protein>
<sequence length="232" mass="25917">AQPKKTTAQQPDVPELDADFLAALPQDIRAEVEAAHRVELIKNRRRQEAELAAQKDAASAASRHGSGASSGSNEQQGGPVLERPTLMGKWEIGDLRVMLTQWVQSTLVEQELSRDSRKKDEAKKGGGGSGGTETVVFDEGPNPDDVQSFVDFVARVIVMERDLERVRLLLRYLWRRIEDNERQVEPQLREVAKGGRKPVVGVAMTWRQAFEWVFSVTKQLVVHIYGGSFDLD</sequence>
<feature type="non-terminal residue" evidence="3">
    <location>
        <position position="1"/>
    </location>
</feature>
<dbReference type="EMBL" id="JAAAUQ010001529">
    <property type="protein sequence ID" value="KAF9137779.1"/>
    <property type="molecule type" value="Genomic_DNA"/>
</dbReference>
<organism evidence="3 4">
    <name type="scientific">Linnemannia schmuckeri</name>
    <dbReference type="NCBI Taxonomy" id="64567"/>
    <lineage>
        <taxon>Eukaryota</taxon>
        <taxon>Fungi</taxon>
        <taxon>Fungi incertae sedis</taxon>
        <taxon>Mucoromycota</taxon>
        <taxon>Mortierellomycotina</taxon>
        <taxon>Mortierellomycetes</taxon>
        <taxon>Mortierellales</taxon>
        <taxon>Mortierellaceae</taxon>
        <taxon>Linnemannia</taxon>
    </lineage>
</organism>
<dbReference type="Pfam" id="PF16727">
    <property type="entry name" value="REV1_C"/>
    <property type="match status" value="1"/>
</dbReference>
<feature type="region of interest" description="Disordered" evidence="1">
    <location>
        <begin position="113"/>
        <end position="140"/>
    </location>
</feature>